<gene>
    <name evidence="15 17 18" type="ORF">SRAE_X000030200</name>
</gene>
<evidence type="ECO:0000256" key="3">
    <source>
        <dbReference type="ARBA" id="ARBA00022679"/>
    </source>
</evidence>
<evidence type="ECO:0000259" key="14">
    <source>
        <dbReference type="PROSITE" id="PS50127"/>
    </source>
</evidence>
<evidence type="ECO:0000256" key="4">
    <source>
        <dbReference type="ARBA" id="ARBA00022692"/>
    </source>
</evidence>
<keyword evidence="8" id="KW-0067">ATP-binding</keyword>
<keyword evidence="16" id="KW-1185">Reference proteome</keyword>
<evidence type="ECO:0000313" key="17">
    <source>
        <dbReference type="WBParaSite" id="SRAE_X000030200.1"/>
    </source>
</evidence>
<dbReference type="RefSeq" id="XP_024510170.1">
    <property type="nucleotide sequence ID" value="XM_024644631.1"/>
</dbReference>
<dbReference type="PANTHER" id="PTHR24067">
    <property type="entry name" value="UBIQUITIN-CONJUGATING ENZYME E2"/>
    <property type="match status" value="1"/>
</dbReference>
<organism evidence="15">
    <name type="scientific">Strongyloides ratti</name>
    <name type="common">Parasitic roundworm</name>
    <dbReference type="NCBI Taxonomy" id="34506"/>
    <lineage>
        <taxon>Eukaryota</taxon>
        <taxon>Metazoa</taxon>
        <taxon>Ecdysozoa</taxon>
        <taxon>Nematoda</taxon>
        <taxon>Chromadorea</taxon>
        <taxon>Rhabditida</taxon>
        <taxon>Tylenchina</taxon>
        <taxon>Panagrolaimomorpha</taxon>
        <taxon>Strongyloidoidea</taxon>
        <taxon>Strongyloididae</taxon>
        <taxon>Strongyloides</taxon>
    </lineage>
</organism>
<evidence type="ECO:0000256" key="7">
    <source>
        <dbReference type="ARBA" id="ARBA00022824"/>
    </source>
</evidence>
<evidence type="ECO:0000313" key="18">
    <source>
        <dbReference type="WormBase" id="SRAE_X000030200"/>
    </source>
</evidence>
<dbReference type="eggNOG" id="KOG0894">
    <property type="taxonomic scope" value="Eukaryota"/>
</dbReference>
<evidence type="ECO:0000256" key="12">
    <source>
        <dbReference type="ARBA" id="ARBA00073320"/>
    </source>
</evidence>
<dbReference type="Gene3D" id="3.10.110.10">
    <property type="entry name" value="Ubiquitin Conjugating Enzyme"/>
    <property type="match status" value="1"/>
</dbReference>
<dbReference type="FunFam" id="3.10.110.10:FF:000023">
    <property type="entry name" value="Ubiquitin-conjugating enzyme E2 J2"/>
    <property type="match status" value="1"/>
</dbReference>
<keyword evidence="3" id="KW-0808">Transferase</keyword>
<dbReference type="OMA" id="FTNYHPE"/>
<dbReference type="AlphaFoldDB" id="A0A090LTL3"/>
<dbReference type="GO" id="GO:0061631">
    <property type="term" value="F:ubiquitin conjugating enzyme activity"/>
    <property type="evidence" value="ECO:0007669"/>
    <property type="project" value="UniProtKB-EC"/>
</dbReference>
<evidence type="ECO:0000313" key="15">
    <source>
        <dbReference type="EMBL" id="CEF70974.1"/>
    </source>
</evidence>
<accession>A0A090LTL3</accession>
<dbReference type="GO" id="GO:0032446">
    <property type="term" value="P:protein modification by small protein conjugation"/>
    <property type="evidence" value="ECO:0007669"/>
    <property type="project" value="UniProtKB-ARBA"/>
</dbReference>
<dbReference type="EMBL" id="LN609530">
    <property type="protein sequence ID" value="CEF70974.1"/>
    <property type="molecule type" value="Genomic_DNA"/>
</dbReference>
<reference evidence="15 16" key="1">
    <citation type="submission" date="2014-09" db="EMBL/GenBank/DDBJ databases">
        <authorList>
            <person name="Martin A.A."/>
        </authorList>
    </citation>
    <scope>NUCLEOTIDE SEQUENCE</scope>
    <source>
        <strain evidence="16">ED321</strain>
        <strain evidence="15">ED321 Heterogonic</strain>
    </source>
</reference>
<dbReference type="Pfam" id="PF00179">
    <property type="entry name" value="UQ_con"/>
    <property type="match status" value="1"/>
</dbReference>
<dbReference type="EC" id="2.3.2.23" evidence="2"/>
<dbReference type="GeneID" id="36383354"/>
<keyword evidence="4 13" id="KW-0812">Transmembrane</keyword>
<dbReference type="InterPro" id="IPR050113">
    <property type="entry name" value="Ub_conjugating_enzyme"/>
</dbReference>
<evidence type="ECO:0000256" key="13">
    <source>
        <dbReference type="SAM" id="Phobius"/>
    </source>
</evidence>
<evidence type="ECO:0000256" key="10">
    <source>
        <dbReference type="ARBA" id="ARBA00023136"/>
    </source>
</evidence>
<keyword evidence="5" id="KW-0547">Nucleotide-binding</keyword>
<dbReference type="Proteomes" id="UP000035682">
    <property type="component" value="Unplaced"/>
</dbReference>
<keyword evidence="9 13" id="KW-1133">Transmembrane helix</keyword>
<dbReference type="SMART" id="SM00212">
    <property type="entry name" value="UBCc"/>
    <property type="match status" value="1"/>
</dbReference>
<name>A0A090LTL3_STRRB</name>
<keyword evidence="6" id="KW-0833">Ubl conjugation pathway</keyword>
<feature type="transmembrane region" description="Helical" evidence="13">
    <location>
        <begin position="201"/>
        <end position="225"/>
    </location>
</feature>
<dbReference type="OrthoDB" id="1158011at2759"/>
<dbReference type="WormBase" id="SRAE_X000030200">
    <property type="protein sequence ID" value="SRP09887"/>
    <property type="gene ID" value="WBGene00265860"/>
</dbReference>
<dbReference type="InterPro" id="IPR000608">
    <property type="entry name" value="UBC"/>
</dbReference>
<evidence type="ECO:0000313" key="16">
    <source>
        <dbReference type="Proteomes" id="UP000035682"/>
    </source>
</evidence>
<proteinExistence type="predicted"/>
<evidence type="ECO:0000256" key="9">
    <source>
        <dbReference type="ARBA" id="ARBA00022989"/>
    </source>
</evidence>
<feature type="domain" description="UBC core" evidence="14">
    <location>
        <begin position="8"/>
        <end position="158"/>
    </location>
</feature>
<comment type="function">
    <text evidence="11">Catalyzes the covalent attachment of ubiquitin to other proteins. Seems to function in the selective degradation of misfolded membrane proteins from the endoplasmic reticulum (ERAD). In cooperation with the GATOR2 complex, catalyzes 'Lys-6'-linked ubiquitination of NPRL2.</text>
</comment>
<evidence type="ECO:0000256" key="5">
    <source>
        <dbReference type="ARBA" id="ARBA00022741"/>
    </source>
</evidence>
<dbReference type="STRING" id="34506.A0A090LTL3"/>
<dbReference type="SUPFAM" id="SSF54495">
    <property type="entry name" value="UBC-like"/>
    <property type="match status" value="1"/>
</dbReference>
<dbReference type="GO" id="GO:0005789">
    <property type="term" value="C:endoplasmic reticulum membrane"/>
    <property type="evidence" value="ECO:0007669"/>
    <property type="project" value="UniProtKB-SubCell"/>
</dbReference>
<keyword evidence="7" id="KW-0256">Endoplasmic reticulum</keyword>
<keyword evidence="10 13" id="KW-0472">Membrane</keyword>
<dbReference type="CDD" id="cd23799">
    <property type="entry name" value="UBCc_UBE2J"/>
    <property type="match status" value="1"/>
</dbReference>
<dbReference type="GO" id="GO:0005524">
    <property type="term" value="F:ATP binding"/>
    <property type="evidence" value="ECO:0007669"/>
    <property type="project" value="UniProtKB-KW"/>
</dbReference>
<dbReference type="PROSITE" id="PS50127">
    <property type="entry name" value="UBC_2"/>
    <property type="match status" value="1"/>
</dbReference>
<dbReference type="InterPro" id="IPR016135">
    <property type="entry name" value="UBQ-conjugating_enzyme/RWD"/>
</dbReference>
<evidence type="ECO:0000256" key="2">
    <source>
        <dbReference type="ARBA" id="ARBA00012486"/>
    </source>
</evidence>
<evidence type="ECO:0000256" key="8">
    <source>
        <dbReference type="ARBA" id="ARBA00022840"/>
    </source>
</evidence>
<sequence length="227" mass="25660">MIRTPTRQCITRLKTDYKNLIKDPIPLVEAVPLEENICEWHFCITGASDTPYYGGYYHGKLIFPPEFPFKPPSIYMITPSGRFKTDVRLCLSISDFHPDTWNPCWNAGTIVSGLISFMNGTAVTLGSIETTDEEKRKLAKQSLAFNLKDKLFVKLFPSTAKKIGAELRELALTDKEYVKPLRSDYVKNSSENNRIDNEATVLFLIYCAGGALALSLIISAVKYYLWV</sequence>
<evidence type="ECO:0000256" key="11">
    <source>
        <dbReference type="ARBA" id="ARBA00054775"/>
    </source>
</evidence>
<reference evidence="17" key="2">
    <citation type="submission" date="2020-12" db="UniProtKB">
        <authorList>
            <consortium name="WormBaseParasite"/>
        </authorList>
    </citation>
    <scope>IDENTIFICATION</scope>
</reference>
<dbReference type="CTD" id="36383354"/>
<comment type="subcellular location">
    <subcellularLocation>
        <location evidence="1">Endoplasmic reticulum membrane</location>
    </subcellularLocation>
</comment>
<dbReference type="WBParaSite" id="SRAE_X000030200.1">
    <property type="protein sequence ID" value="SRAE_X000030200.1"/>
    <property type="gene ID" value="WBGene00265860"/>
</dbReference>
<protein>
    <recommendedName>
        <fullName evidence="12">Ubiquitin-conjugating enzyme E2 J2</fullName>
        <ecNumber evidence="2">2.3.2.23</ecNumber>
    </recommendedName>
</protein>
<evidence type="ECO:0000256" key="6">
    <source>
        <dbReference type="ARBA" id="ARBA00022786"/>
    </source>
</evidence>
<evidence type="ECO:0000256" key="1">
    <source>
        <dbReference type="ARBA" id="ARBA00004586"/>
    </source>
</evidence>